<feature type="region of interest" description="Disordered" evidence="1">
    <location>
        <begin position="583"/>
        <end position="635"/>
    </location>
</feature>
<keyword evidence="2" id="KW-0812">Transmembrane</keyword>
<evidence type="ECO:0000256" key="1">
    <source>
        <dbReference type="SAM" id="MobiDB-lite"/>
    </source>
</evidence>
<proteinExistence type="predicted"/>
<evidence type="ECO:0000313" key="4">
    <source>
        <dbReference type="Proteomes" id="UP000316855"/>
    </source>
</evidence>
<protein>
    <submittedName>
        <fullName evidence="3">Uncharacterized protein</fullName>
    </submittedName>
</protein>
<keyword evidence="2" id="KW-1133">Transmembrane helix</keyword>
<feature type="transmembrane region" description="Helical" evidence="2">
    <location>
        <begin position="311"/>
        <end position="343"/>
    </location>
</feature>
<feature type="transmembrane region" description="Helical" evidence="2">
    <location>
        <begin position="276"/>
        <end position="305"/>
    </location>
</feature>
<organism evidence="3 4">
    <name type="scientific">Gimesia algae</name>
    <dbReference type="NCBI Taxonomy" id="2527971"/>
    <lineage>
        <taxon>Bacteria</taxon>
        <taxon>Pseudomonadati</taxon>
        <taxon>Planctomycetota</taxon>
        <taxon>Planctomycetia</taxon>
        <taxon>Planctomycetales</taxon>
        <taxon>Planctomycetaceae</taxon>
        <taxon>Gimesia</taxon>
    </lineage>
</organism>
<gene>
    <name evidence="3" type="ORF">Pan161_58530</name>
</gene>
<dbReference type="EMBL" id="CP036343">
    <property type="protein sequence ID" value="QDT94160.1"/>
    <property type="molecule type" value="Genomic_DNA"/>
</dbReference>
<reference evidence="3 4" key="1">
    <citation type="submission" date="2019-02" db="EMBL/GenBank/DDBJ databases">
        <title>Deep-cultivation of Planctomycetes and their phenomic and genomic characterization uncovers novel biology.</title>
        <authorList>
            <person name="Wiegand S."/>
            <person name="Jogler M."/>
            <person name="Boedeker C."/>
            <person name="Pinto D."/>
            <person name="Vollmers J."/>
            <person name="Rivas-Marin E."/>
            <person name="Kohn T."/>
            <person name="Peeters S.H."/>
            <person name="Heuer A."/>
            <person name="Rast P."/>
            <person name="Oberbeckmann S."/>
            <person name="Bunk B."/>
            <person name="Jeske O."/>
            <person name="Meyerdierks A."/>
            <person name="Storesund J.E."/>
            <person name="Kallscheuer N."/>
            <person name="Luecker S."/>
            <person name="Lage O.M."/>
            <person name="Pohl T."/>
            <person name="Merkel B.J."/>
            <person name="Hornburger P."/>
            <person name="Mueller R.-W."/>
            <person name="Bruemmer F."/>
            <person name="Labrenz M."/>
            <person name="Spormann A.M."/>
            <person name="Op den Camp H."/>
            <person name="Overmann J."/>
            <person name="Amann R."/>
            <person name="Jetten M.S.M."/>
            <person name="Mascher T."/>
            <person name="Medema M.H."/>
            <person name="Devos D.P."/>
            <person name="Kaster A.-K."/>
            <person name="Ovreas L."/>
            <person name="Rohde M."/>
            <person name="Galperin M.Y."/>
            <person name="Jogler C."/>
        </authorList>
    </citation>
    <scope>NUCLEOTIDE SEQUENCE [LARGE SCALE GENOMIC DNA]</scope>
    <source>
        <strain evidence="3 4">Pan161</strain>
    </source>
</reference>
<evidence type="ECO:0000313" key="3">
    <source>
        <dbReference type="EMBL" id="QDT94160.1"/>
    </source>
</evidence>
<accession>A0A517VML7</accession>
<name>A0A517VML7_9PLAN</name>
<feature type="compositionally biased region" description="Basic and acidic residues" evidence="1">
    <location>
        <begin position="583"/>
        <end position="607"/>
    </location>
</feature>
<sequence>MATQGAIRAGKAFVELFTKDAKLRKGLDAAKQRLNAFGKFTAGIGVKMAAFGSAVLAPFGLAIKAGSDLQETMNKFNVVFGENSKAVKAWGDEYGKQVGRSERQIADFMASNQDLLVPMGFEEDAATNMSKQITQLSVDLASFNNMQDTDTLRDLQAALTGSGEVMKKYGVIVSQAAVNQELLNMKLDPKTATEAEKAQARFNIILRGTTAAQGDAIRSADSWANQKKALAAQIENVAGKIGNVLLPVVTPLLMQVNKGVELFGGFIEKNQELVKYVALGGVVLLVAGAAFLTLGGMAIFAGAAIGGLTTMMALAGTVIGAVLSPVGLLTAAVVGGAGALLYYTGVGGKAIAWIKDQFSGLGGTVSKVFAAIKNAMAAGDYKKAAEILWLGIKVAFLAGTNQLMAKVGEWKAYFLNIWYGTIDDASKYFIDSWANLRSNWESVTQFFGDAWDTVMNRVQKVWSVVGGSIINGIGHTMNMLKVLNPALMKVLPSTGEFRFRAKEATGANLTSEEIDNATNASIANRNQGSEKNLREIENTRSGANQAVDGDAQGRIANQQQSEADAKQKANDELAAAQTALADAMREASNELSDSAEKTKNGETKTEQAAKAANAPGGSLKEASQSISGGSGDLRSKEGIDTLAKLINMTGEKTVQEDQLTTLKRILTALSNGQQVEVLRSS</sequence>
<keyword evidence="4" id="KW-1185">Reference proteome</keyword>
<dbReference type="Proteomes" id="UP000316855">
    <property type="component" value="Chromosome"/>
</dbReference>
<evidence type="ECO:0000256" key="2">
    <source>
        <dbReference type="SAM" id="Phobius"/>
    </source>
</evidence>
<dbReference type="KEGG" id="gax:Pan161_58530"/>
<keyword evidence="2" id="KW-0472">Membrane</keyword>
<dbReference type="AlphaFoldDB" id="A0A517VML7"/>